<sequence>MPCWGVSALFLRVHLVYLGGRTSTRSPDLGDGYVSFHTLCLIMINFAIQAGGPLSRTGLPVRKKRGQQAAM</sequence>
<gene>
    <name evidence="2" type="ORF">BJ322DRAFT_1088003</name>
</gene>
<evidence type="ECO:0000313" key="3">
    <source>
        <dbReference type="Proteomes" id="UP000736335"/>
    </source>
</evidence>
<keyword evidence="3" id="KW-1185">Reference proteome</keyword>
<dbReference type="EMBL" id="WIUZ02000019">
    <property type="protein sequence ID" value="KAF9779537.1"/>
    <property type="molecule type" value="Genomic_DNA"/>
</dbReference>
<proteinExistence type="predicted"/>
<dbReference type="Proteomes" id="UP000736335">
    <property type="component" value="Unassembled WGS sequence"/>
</dbReference>
<comment type="caution">
    <text evidence="2">The sequence shown here is derived from an EMBL/GenBank/DDBJ whole genome shotgun (WGS) entry which is preliminary data.</text>
</comment>
<keyword evidence="1" id="KW-0812">Transmembrane</keyword>
<accession>A0A9P6H5M8</accession>
<keyword evidence="1" id="KW-1133">Transmembrane helix</keyword>
<reference evidence="2" key="2">
    <citation type="submission" date="2020-11" db="EMBL/GenBank/DDBJ databases">
        <authorList>
            <consortium name="DOE Joint Genome Institute"/>
            <person name="Kuo A."/>
            <person name="Miyauchi S."/>
            <person name="Kiss E."/>
            <person name="Drula E."/>
            <person name="Kohler A."/>
            <person name="Sanchez-Garcia M."/>
            <person name="Andreopoulos B."/>
            <person name="Barry K.W."/>
            <person name="Bonito G."/>
            <person name="Buee M."/>
            <person name="Carver A."/>
            <person name="Chen C."/>
            <person name="Cichocki N."/>
            <person name="Clum A."/>
            <person name="Culley D."/>
            <person name="Crous P.W."/>
            <person name="Fauchery L."/>
            <person name="Girlanda M."/>
            <person name="Hayes R."/>
            <person name="Keri Z."/>
            <person name="Labutti K."/>
            <person name="Lipzen A."/>
            <person name="Lombard V."/>
            <person name="Magnuson J."/>
            <person name="Maillard F."/>
            <person name="Morin E."/>
            <person name="Murat C."/>
            <person name="Nolan M."/>
            <person name="Ohm R."/>
            <person name="Pangilinan J."/>
            <person name="Pereira M."/>
            <person name="Perotto S."/>
            <person name="Peter M."/>
            <person name="Riley R."/>
            <person name="Sitrit Y."/>
            <person name="Stielow B."/>
            <person name="Szollosi G."/>
            <person name="Zifcakova L."/>
            <person name="Stursova M."/>
            <person name="Spatafora J.W."/>
            <person name="Tedersoo L."/>
            <person name="Vaario L.-M."/>
            <person name="Yamada A."/>
            <person name="Yan M."/>
            <person name="Wang P."/>
            <person name="Xu J."/>
            <person name="Bruns T."/>
            <person name="Baldrian P."/>
            <person name="Vilgalys R."/>
            <person name="Henrissat B."/>
            <person name="Grigoriev I.V."/>
            <person name="Hibbett D."/>
            <person name="Nagy L.G."/>
            <person name="Martin F.M."/>
        </authorList>
    </citation>
    <scope>NUCLEOTIDE SEQUENCE</scope>
    <source>
        <strain evidence="2">UH-Tt-Lm1</strain>
    </source>
</reference>
<reference evidence="2" key="1">
    <citation type="journal article" date="2020" name="Nat. Commun.">
        <title>Large-scale genome sequencing of mycorrhizal fungi provides insights into the early evolution of symbiotic traits.</title>
        <authorList>
            <person name="Miyauchi S."/>
            <person name="Kiss E."/>
            <person name="Kuo A."/>
            <person name="Drula E."/>
            <person name="Kohler A."/>
            <person name="Sanchez-Garcia M."/>
            <person name="Morin E."/>
            <person name="Andreopoulos B."/>
            <person name="Barry K.W."/>
            <person name="Bonito G."/>
            <person name="Buee M."/>
            <person name="Carver A."/>
            <person name="Chen C."/>
            <person name="Cichocki N."/>
            <person name="Clum A."/>
            <person name="Culley D."/>
            <person name="Crous P.W."/>
            <person name="Fauchery L."/>
            <person name="Girlanda M."/>
            <person name="Hayes R.D."/>
            <person name="Keri Z."/>
            <person name="LaButti K."/>
            <person name="Lipzen A."/>
            <person name="Lombard V."/>
            <person name="Magnuson J."/>
            <person name="Maillard F."/>
            <person name="Murat C."/>
            <person name="Nolan M."/>
            <person name="Ohm R.A."/>
            <person name="Pangilinan J."/>
            <person name="Pereira M.F."/>
            <person name="Perotto S."/>
            <person name="Peter M."/>
            <person name="Pfister S."/>
            <person name="Riley R."/>
            <person name="Sitrit Y."/>
            <person name="Stielow J.B."/>
            <person name="Szollosi G."/>
            <person name="Zifcakova L."/>
            <person name="Stursova M."/>
            <person name="Spatafora J.W."/>
            <person name="Tedersoo L."/>
            <person name="Vaario L.M."/>
            <person name="Yamada A."/>
            <person name="Yan M."/>
            <person name="Wang P."/>
            <person name="Xu J."/>
            <person name="Bruns T."/>
            <person name="Baldrian P."/>
            <person name="Vilgalys R."/>
            <person name="Dunand C."/>
            <person name="Henrissat B."/>
            <person name="Grigoriev I.V."/>
            <person name="Hibbett D."/>
            <person name="Nagy L.G."/>
            <person name="Martin F.M."/>
        </authorList>
    </citation>
    <scope>NUCLEOTIDE SEQUENCE</scope>
    <source>
        <strain evidence="2">UH-Tt-Lm1</strain>
    </source>
</reference>
<dbReference type="AlphaFoldDB" id="A0A9P6H5M8"/>
<feature type="transmembrane region" description="Helical" evidence="1">
    <location>
        <begin position="34"/>
        <end position="55"/>
    </location>
</feature>
<evidence type="ECO:0000313" key="2">
    <source>
        <dbReference type="EMBL" id="KAF9779537.1"/>
    </source>
</evidence>
<protein>
    <submittedName>
        <fullName evidence="2">Uncharacterized protein</fullName>
    </submittedName>
</protein>
<evidence type="ECO:0000256" key="1">
    <source>
        <dbReference type="SAM" id="Phobius"/>
    </source>
</evidence>
<name>A0A9P6H5M8_9AGAM</name>
<organism evidence="2 3">
    <name type="scientific">Thelephora terrestris</name>
    <dbReference type="NCBI Taxonomy" id="56493"/>
    <lineage>
        <taxon>Eukaryota</taxon>
        <taxon>Fungi</taxon>
        <taxon>Dikarya</taxon>
        <taxon>Basidiomycota</taxon>
        <taxon>Agaricomycotina</taxon>
        <taxon>Agaricomycetes</taxon>
        <taxon>Thelephorales</taxon>
        <taxon>Thelephoraceae</taxon>
        <taxon>Thelephora</taxon>
    </lineage>
</organism>
<keyword evidence="1" id="KW-0472">Membrane</keyword>